<dbReference type="InParanoid" id="A0A3Q1FCT0"/>
<feature type="region of interest" description="Disordered" evidence="1">
    <location>
        <begin position="79"/>
        <end position="105"/>
    </location>
</feature>
<protein>
    <submittedName>
        <fullName evidence="2">Uncharacterized protein</fullName>
    </submittedName>
</protein>
<feature type="compositionally biased region" description="Basic and acidic residues" evidence="1">
    <location>
        <begin position="1"/>
        <end position="14"/>
    </location>
</feature>
<evidence type="ECO:0000313" key="3">
    <source>
        <dbReference type="Proteomes" id="UP000257200"/>
    </source>
</evidence>
<proteinExistence type="predicted"/>
<reference evidence="2" key="1">
    <citation type="submission" date="2025-08" db="UniProtKB">
        <authorList>
            <consortium name="Ensembl"/>
        </authorList>
    </citation>
    <scope>IDENTIFICATION</scope>
</reference>
<feature type="compositionally biased region" description="Basic and acidic residues" evidence="1">
    <location>
        <begin position="79"/>
        <end position="89"/>
    </location>
</feature>
<dbReference type="AlphaFoldDB" id="A0A3Q1FCT0"/>
<accession>A0A3Q1FCT0</accession>
<sequence>MAESQQDKDVLVTDKEEEATAPQGDAKAGGSGEQEEEDPSSEAPMPGETTIDKVALQSLKAYQAVYAIADYPVDDLCTKDESMSDRSERTLPTLPPLPTDGKKFSNQTGATAYYIEGDPW</sequence>
<feature type="region of interest" description="Disordered" evidence="1">
    <location>
        <begin position="1"/>
        <end position="50"/>
    </location>
</feature>
<keyword evidence="3" id="KW-1185">Reference proteome</keyword>
<evidence type="ECO:0000256" key="1">
    <source>
        <dbReference type="SAM" id="MobiDB-lite"/>
    </source>
</evidence>
<name>A0A3Q1FCT0_9TELE</name>
<reference evidence="2" key="2">
    <citation type="submission" date="2025-09" db="UniProtKB">
        <authorList>
            <consortium name="Ensembl"/>
        </authorList>
    </citation>
    <scope>IDENTIFICATION</scope>
</reference>
<evidence type="ECO:0000313" key="2">
    <source>
        <dbReference type="Ensembl" id="ENSAPOP00000015686.1"/>
    </source>
</evidence>
<dbReference type="Ensembl" id="ENSAPOT00000024453.1">
    <property type="protein sequence ID" value="ENSAPOP00000015686.1"/>
    <property type="gene ID" value="ENSAPOG00000018713.1"/>
</dbReference>
<organism evidence="2 3">
    <name type="scientific">Acanthochromis polyacanthus</name>
    <name type="common">spiny chromis</name>
    <dbReference type="NCBI Taxonomy" id="80966"/>
    <lineage>
        <taxon>Eukaryota</taxon>
        <taxon>Metazoa</taxon>
        <taxon>Chordata</taxon>
        <taxon>Craniata</taxon>
        <taxon>Vertebrata</taxon>
        <taxon>Euteleostomi</taxon>
        <taxon>Actinopterygii</taxon>
        <taxon>Neopterygii</taxon>
        <taxon>Teleostei</taxon>
        <taxon>Neoteleostei</taxon>
        <taxon>Acanthomorphata</taxon>
        <taxon>Ovalentaria</taxon>
        <taxon>Pomacentridae</taxon>
        <taxon>Acanthochromis</taxon>
    </lineage>
</organism>
<dbReference type="Proteomes" id="UP000257200">
    <property type="component" value="Unplaced"/>
</dbReference>